<dbReference type="RefSeq" id="WP_354659694.1">
    <property type="nucleotide sequence ID" value="NZ_JBEXAC010000001.1"/>
</dbReference>
<dbReference type="EMBL" id="JBEXAC010000001">
    <property type="protein sequence ID" value="MET6997053.1"/>
    <property type="molecule type" value="Genomic_DNA"/>
</dbReference>
<evidence type="ECO:0000313" key="1">
    <source>
        <dbReference type="EMBL" id="MET6997053.1"/>
    </source>
</evidence>
<dbReference type="Proteomes" id="UP001549749">
    <property type="component" value="Unassembled WGS sequence"/>
</dbReference>
<comment type="caution">
    <text evidence="1">The sequence shown here is derived from an EMBL/GenBank/DDBJ whole genome shotgun (WGS) entry which is preliminary data.</text>
</comment>
<reference evidence="1 2" key="1">
    <citation type="submission" date="2024-06" db="EMBL/GenBank/DDBJ databases">
        <title>Chitinophaga defluvii sp. nov., isolated from municipal sewage.</title>
        <authorList>
            <person name="Zhang L."/>
        </authorList>
    </citation>
    <scope>NUCLEOTIDE SEQUENCE [LARGE SCALE GENOMIC DNA]</scope>
    <source>
        <strain evidence="1 2">H8</strain>
    </source>
</reference>
<evidence type="ECO:0008006" key="3">
    <source>
        <dbReference type="Google" id="ProtNLM"/>
    </source>
</evidence>
<gene>
    <name evidence="1" type="ORF">ABR189_06720</name>
</gene>
<accession>A0ABV2T1Z9</accession>
<proteinExistence type="predicted"/>
<evidence type="ECO:0000313" key="2">
    <source>
        <dbReference type="Proteomes" id="UP001549749"/>
    </source>
</evidence>
<organism evidence="1 2">
    <name type="scientific">Chitinophaga defluvii</name>
    <dbReference type="NCBI Taxonomy" id="3163343"/>
    <lineage>
        <taxon>Bacteria</taxon>
        <taxon>Pseudomonadati</taxon>
        <taxon>Bacteroidota</taxon>
        <taxon>Chitinophagia</taxon>
        <taxon>Chitinophagales</taxon>
        <taxon>Chitinophagaceae</taxon>
        <taxon>Chitinophaga</taxon>
    </lineage>
</organism>
<protein>
    <recommendedName>
        <fullName evidence="3">Outer membrane lipoprotein-sorting protein</fullName>
    </recommendedName>
</protein>
<name>A0ABV2T1Z9_9BACT</name>
<sequence>MKKYTWSVKILLPLLGVLLVAATYAGVPAIRGWWKERMVNTAQESTPDPVIKTPYTVEEAQILQELIAICGHMDSLHQFSVEGNIQASDPADSVNVLDTHFRYCRNGKAFYYRAGDNETIVLADASIAVNSSVKKIFLGPPKAILPALHMPADSILNIWKEDRYTITRSVAPPLVTINLVCENHVTCKQYRFIYNENTRLLNEVYLRLTDLNDPLNKEMDKPVKITYHHWEEGKVPGALFKKDHYVTVQGGSYVPSSLYRDYELLSTY</sequence>
<keyword evidence="2" id="KW-1185">Reference proteome</keyword>